<protein>
    <recommendedName>
        <fullName evidence="9">MFS general substrate transporter</fullName>
    </recommendedName>
</protein>
<feature type="compositionally biased region" description="Low complexity" evidence="5">
    <location>
        <begin position="124"/>
        <end position="145"/>
    </location>
</feature>
<dbReference type="AlphaFoldDB" id="A0A2T2NY57"/>
<comment type="subcellular location">
    <subcellularLocation>
        <location evidence="1">Membrane</location>
        <topology evidence="1">Multi-pass membrane protein</topology>
    </subcellularLocation>
</comment>
<evidence type="ECO:0000256" key="4">
    <source>
        <dbReference type="ARBA" id="ARBA00023136"/>
    </source>
</evidence>
<feature type="transmembrane region" description="Helical" evidence="6">
    <location>
        <begin position="381"/>
        <end position="401"/>
    </location>
</feature>
<feature type="transmembrane region" description="Helical" evidence="6">
    <location>
        <begin position="228"/>
        <end position="248"/>
    </location>
</feature>
<gene>
    <name evidence="7" type="ORF">BS50DRAFT_662476</name>
</gene>
<dbReference type="GO" id="GO:0012505">
    <property type="term" value="C:endomembrane system"/>
    <property type="evidence" value="ECO:0007669"/>
    <property type="project" value="UniProtKB-SubCell"/>
</dbReference>
<keyword evidence="2 6" id="KW-0812">Transmembrane</keyword>
<evidence type="ECO:0000313" key="8">
    <source>
        <dbReference type="Proteomes" id="UP000240883"/>
    </source>
</evidence>
<feature type="transmembrane region" description="Helical" evidence="6">
    <location>
        <begin position="413"/>
        <end position="436"/>
    </location>
</feature>
<keyword evidence="4 6" id="KW-0472">Membrane</keyword>
<sequence>MLTGFESDIFYPILEFEKLTTSTPEDSKEAVAKEVATESVSSKEVEPSNTDDNPGYAGPLRLALIVVILCVAGFLYGLDQTIVATAFSKIANSFHALGDIAWWTFAYLYVQTDHTSLLHKPRANSTSLSTSLPPPSNSSTAASTPSSPPQLPRPNPRPRHRRLWRCGDKHRLRADPRGILPAGEARLAHGFRVHGDGPGVGGRAFCRGRTGGPRELALVRRFDLAESIVLTAALVCLVLALQLGGVVYPWSSGRVVALFVVACALVFVPSQQSFSYDVVRNRNIPFGAMYSGFITGCLFVVFTYTPLWFQAVENVSALRSGVLVAPMAVSFVVAAALAGVATQVIGYYNPSMFFGTAFAAVGAGVLSTFTPDITSARQTGYQIVFGIGVGAGVPAGALVAQTVLPMSDVPIRVAIVSLNQTLWASVAVAIAQTVFLNELKKGIARVIPGFDTSILVDSGASNLGTLYPPDQLEKVLPVYSKAITSTFDIAVALGCGTMDLALPLQWRSMKNTK</sequence>
<dbReference type="Gene3D" id="1.20.1250.20">
    <property type="entry name" value="MFS general substrate transporter like domains"/>
    <property type="match status" value="1"/>
</dbReference>
<dbReference type="SUPFAM" id="SSF103473">
    <property type="entry name" value="MFS general substrate transporter"/>
    <property type="match status" value="1"/>
</dbReference>
<evidence type="ECO:0000256" key="3">
    <source>
        <dbReference type="ARBA" id="ARBA00022989"/>
    </source>
</evidence>
<dbReference type="GO" id="GO:0022857">
    <property type="term" value="F:transmembrane transporter activity"/>
    <property type="evidence" value="ECO:0007669"/>
    <property type="project" value="TreeGrafter"/>
</dbReference>
<dbReference type="OrthoDB" id="6770063at2759"/>
<dbReference type="Proteomes" id="UP000240883">
    <property type="component" value="Unassembled WGS sequence"/>
</dbReference>
<feature type="region of interest" description="Disordered" evidence="5">
    <location>
        <begin position="22"/>
        <end position="53"/>
    </location>
</feature>
<feature type="transmembrane region" description="Helical" evidence="6">
    <location>
        <begin position="60"/>
        <end position="78"/>
    </location>
</feature>
<proteinExistence type="predicted"/>
<feature type="transmembrane region" description="Helical" evidence="6">
    <location>
        <begin position="90"/>
        <end position="110"/>
    </location>
</feature>
<keyword evidence="8" id="KW-1185">Reference proteome</keyword>
<feature type="region of interest" description="Disordered" evidence="5">
    <location>
        <begin position="123"/>
        <end position="164"/>
    </location>
</feature>
<feature type="transmembrane region" description="Helical" evidence="6">
    <location>
        <begin position="321"/>
        <end position="345"/>
    </location>
</feature>
<feature type="transmembrane region" description="Helical" evidence="6">
    <location>
        <begin position="255"/>
        <end position="274"/>
    </location>
</feature>
<evidence type="ECO:0000256" key="1">
    <source>
        <dbReference type="ARBA" id="ARBA00004141"/>
    </source>
</evidence>
<dbReference type="EMBL" id="KZ678132">
    <property type="protein sequence ID" value="PSN70299.1"/>
    <property type="molecule type" value="Genomic_DNA"/>
</dbReference>
<feature type="transmembrane region" description="Helical" evidence="6">
    <location>
        <begin position="351"/>
        <end position="369"/>
    </location>
</feature>
<dbReference type="PANTHER" id="PTHR23501:SF201">
    <property type="entry name" value="MFS AFLATOXIN EFFLUX PUMP"/>
    <property type="match status" value="1"/>
</dbReference>
<feature type="compositionally biased region" description="Pro residues" evidence="5">
    <location>
        <begin position="146"/>
        <end position="155"/>
    </location>
</feature>
<name>A0A2T2NY57_CORCC</name>
<dbReference type="InterPro" id="IPR036259">
    <property type="entry name" value="MFS_trans_sf"/>
</dbReference>
<evidence type="ECO:0000313" key="7">
    <source>
        <dbReference type="EMBL" id="PSN70299.1"/>
    </source>
</evidence>
<feature type="compositionally biased region" description="Basic and acidic residues" evidence="5">
    <location>
        <begin position="25"/>
        <end position="46"/>
    </location>
</feature>
<evidence type="ECO:0000256" key="2">
    <source>
        <dbReference type="ARBA" id="ARBA00022692"/>
    </source>
</evidence>
<dbReference type="PANTHER" id="PTHR23501">
    <property type="entry name" value="MAJOR FACILITATOR SUPERFAMILY"/>
    <property type="match status" value="1"/>
</dbReference>
<feature type="transmembrane region" description="Helical" evidence="6">
    <location>
        <begin position="286"/>
        <end position="309"/>
    </location>
</feature>
<dbReference type="GO" id="GO:0005886">
    <property type="term" value="C:plasma membrane"/>
    <property type="evidence" value="ECO:0007669"/>
    <property type="project" value="TreeGrafter"/>
</dbReference>
<evidence type="ECO:0000256" key="5">
    <source>
        <dbReference type="SAM" id="MobiDB-lite"/>
    </source>
</evidence>
<reference evidence="7 8" key="1">
    <citation type="journal article" date="2018" name="Front. Microbiol.">
        <title>Genome-Wide Analysis of Corynespora cassiicola Leaf Fall Disease Putative Effectors.</title>
        <authorList>
            <person name="Lopez D."/>
            <person name="Ribeiro S."/>
            <person name="Label P."/>
            <person name="Fumanal B."/>
            <person name="Venisse J.S."/>
            <person name="Kohler A."/>
            <person name="de Oliveira R.R."/>
            <person name="Labutti K."/>
            <person name="Lipzen A."/>
            <person name="Lail K."/>
            <person name="Bauer D."/>
            <person name="Ohm R.A."/>
            <person name="Barry K.W."/>
            <person name="Spatafora J."/>
            <person name="Grigoriev I.V."/>
            <person name="Martin F.M."/>
            <person name="Pujade-Renaud V."/>
        </authorList>
    </citation>
    <scope>NUCLEOTIDE SEQUENCE [LARGE SCALE GENOMIC DNA]</scope>
    <source>
        <strain evidence="7 8">Philippines</strain>
    </source>
</reference>
<evidence type="ECO:0000256" key="6">
    <source>
        <dbReference type="SAM" id="Phobius"/>
    </source>
</evidence>
<organism evidence="7 8">
    <name type="scientific">Corynespora cassiicola Philippines</name>
    <dbReference type="NCBI Taxonomy" id="1448308"/>
    <lineage>
        <taxon>Eukaryota</taxon>
        <taxon>Fungi</taxon>
        <taxon>Dikarya</taxon>
        <taxon>Ascomycota</taxon>
        <taxon>Pezizomycotina</taxon>
        <taxon>Dothideomycetes</taxon>
        <taxon>Pleosporomycetidae</taxon>
        <taxon>Pleosporales</taxon>
        <taxon>Corynesporascaceae</taxon>
        <taxon>Corynespora</taxon>
    </lineage>
</organism>
<keyword evidence="3 6" id="KW-1133">Transmembrane helix</keyword>
<accession>A0A2T2NY57</accession>
<evidence type="ECO:0008006" key="9">
    <source>
        <dbReference type="Google" id="ProtNLM"/>
    </source>
</evidence>